<dbReference type="AlphaFoldDB" id="A0A368UV77"/>
<dbReference type="Gene3D" id="2.130.10.10">
    <property type="entry name" value="YVTN repeat-like/Quinoprotein amine dehydrogenase"/>
    <property type="match status" value="3"/>
</dbReference>
<feature type="domain" description="PorZ N-terminal beta-propeller" evidence="2">
    <location>
        <begin position="53"/>
        <end position="201"/>
    </location>
</feature>
<feature type="chain" id="PRO_5016936099" evidence="1">
    <location>
        <begin position="23"/>
        <end position="800"/>
    </location>
</feature>
<keyword evidence="4" id="KW-1185">Reference proteome</keyword>
<dbReference type="SUPFAM" id="SSF101898">
    <property type="entry name" value="NHL repeat"/>
    <property type="match status" value="1"/>
</dbReference>
<gene>
    <name evidence="3" type="ORF">DFO77_11652</name>
</gene>
<feature type="signal peptide" evidence="1">
    <location>
        <begin position="1"/>
        <end position="22"/>
    </location>
</feature>
<name>A0A368UV77_9BACT</name>
<dbReference type="InterPro" id="IPR015943">
    <property type="entry name" value="WD40/YVTN_repeat-like_dom_sf"/>
</dbReference>
<dbReference type="Pfam" id="PF21544">
    <property type="entry name" value="PorZ_N_b_propeller"/>
    <property type="match status" value="1"/>
</dbReference>
<protein>
    <submittedName>
        <fullName evidence="3">Putative secreted protein (Por secretion system target)</fullName>
    </submittedName>
</protein>
<dbReference type="Pfam" id="PF07494">
    <property type="entry name" value="Reg_prop"/>
    <property type="match status" value="1"/>
</dbReference>
<evidence type="ECO:0000313" key="4">
    <source>
        <dbReference type="Proteomes" id="UP000252733"/>
    </source>
</evidence>
<dbReference type="EMBL" id="QPIZ01000016">
    <property type="protein sequence ID" value="RCW31985.1"/>
    <property type="molecule type" value="Genomic_DNA"/>
</dbReference>
<evidence type="ECO:0000256" key="1">
    <source>
        <dbReference type="SAM" id="SignalP"/>
    </source>
</evidence>
<sequence>MKQIFYFLILSFLLGLPTKAGGAEQWKTYYSYRNCFDVVESSEFFIGATRLGLIYFHKETSSVSIKNKNNGLSDSGISAIMANPGNNTVLLGYENGNMDIIMDGKVFNIPDLKIENLSTSKQINHFLSYNNRVFVSTDFGILELDIEKKEIATTLIIGSDASFLKVSKTAIKEDSIFAATEKGLLAANINLDQLAFYQNWKRISQSENSFCDVASTTDAILGIRGEKGATCNLISFSSAGQTTIGSFARFYNLFATEEETFLASRDRVTVFNESLEVTTRIDSIEISPGEYHHPSFKKALKGSNNQIWFADWEGGLYFQKTGTLYEQLLPAGPASNNIYDVVKTKDALWTVPGGFGALFENIWRAPEVSVLNNDQWTIFNRSNTEVFKSSNSRDLINISVNPENHNNVFIASWGNGFYEFDKNADGTYYLKNHFVEDNSGLHNFPSTPMDRYTRVWAMEFDRNGNMFITNSEVDEQIVVYNPEDNKWIYYNYGTLATDWNKTADILIDDYNQKWVYVVHGPARGLFVFDDNGTPMNESDDRYRGVIDPSADPDPRNAGLMELWDENGESLTNYVYCFAKDKNGYIWIGTDLGVLVQYDPGNIFNKEKPVFSRIKVPRNDGTGLADYLLEGQRVTAIAVDGANRKYIGTEGTGLYIISEDGLKTVEHYTKTNSPLPSDNISNIYIDEESGEVFIATNEGLISLLGEATQGENNFSNVYVYPNPVRPHHQGNITIAGLMDRTTVKITDTAGNLVYETLSLGGQALWNGQNLHGEKVKPGIYIVFLSTPNGSMSEFTKIAFVR</sequence>
<reference evidence="3 4" key="1">
    <citation type="submission" date="2018-07" db="EMBL/GenBank/DDBJ databases">
        <title>Freshwater and sediment microbial communities from various areas in North America, analyzing microbe dynamics in response to fracking.</title>
        <authorList>
            <person name="Lamendella R."/>
        </authorList>
    </citation>
    <scope>NUCLEOTIDE SEQUENCE [LARGE SCALE GENOMIC DNA]</scope>
    <source>
        <strain evidence="3 4">160A</strain>
    </source>
</reference>
<evidence type="ECO:0000313" key="3">
    <source>
        <dbReference type="EMBL" id="RCW31985.1"/>
    </source>
</evidence>
<dbReference type="InterPro" id="IPR026444">
    <property type="entry name" value="Secre_tail"/>
</dbReference>
<comment type="caution">
    <text evidence="3">The sequence shown here is derived from an EMBL/GenBank/DDBJ whole genome shotgun (WGS) entry which is preliminary data.</text>
</comment>
<dbReference type="Proteomes" id="UP000252733">
    <property type="component" value="Unassembled WGS sequence"/>
</dbReference>
<organism evidence="3 4">
    <name type="scientific">Marinilabilia salmonicolor</name>
    <dbReference type="NCBI Taxonomy" id="989"/>
    <lineage>
        <taxon>Bacteria</taxon>
        <taxon>Pseudomonadati</taxon>
        <taxon>Bacteroidota</taxon>
        <taxon>Bacteroidia</taxon>
        <taxon>Marinilabiliales</taxon>
        <taxon>Marinilabiliaceae</taxon>
        <taxon>Marinilabilia</taxon>
    </lineage>
</organism>
<accession>A0A368UV77</accession>
<proteinExistence type="predicted"/>
<dbReference type="InterPro" id="IPR048954">
    <property type="entry name" value="PorZ_N"/>
</dbReference>
<dbReference type="InterPro" id="IPR011110">
    <property type="entry name" value="Reg_prop"/>
</dbReference>
<evidence type="ECO:0000259" key="2">
    <source>
        <dbReference type="Pfam" id="PF21544"/>
    </source>
</evidence>
<keyword evidence="1" id="KW-0732">Signal</keyword>
<dbReference type="NCBIfam" id="TIGR04183">
    <property type="entry name" value="Por_Secre_tail"/>
    <property type="match status" value="1"/>
</dbReference>
<dbReference type="RefSeq" id="WP_114437341.1">
    <property type="nucleotide sequence ID" value="NZ_QPIZ01000016.1"/>
</dbReference>